<keyword evidence="3 8" id="KW-0812">Transmembrane</keyword>
<evidence type="ECO:0000256" key="6">
    <source>
        <dbReference type="ARBA" id="ARBA00023118"/>
    </source>
</evidence>
<evidence type="ECO:0000256" key="7">
    <source>
        <dbReference type="ARBA" id="ARBA00023136"/>
    </source>
</evidence>
<evidence type="ECO:0000256" key="8">
    <source>
        <dbReference type="SAM" id="Phobius"/>
    </source>
</evidence>
<keyword evidence="11" id="KW-1185">Reference proteome</keyword>
<proteinExistence type="predicted"/>
<evidence type="ECO:0000313" key="10">
    <source>
        <dbReference type="EMBL" id="UWZ85724.1"/>
    </source>
</evidence>
<feature type="transmembrane region" description="Helical" evidence="8">
    <location>
        <begin position="165"/>
        <end position="190"/>
    </location>
</feature>
<keyword evidence="6" id="KW-0051">Antiviral defense</keyword>
<dbReference type="KEGG" id="orp:MOP44_07210"/>
<name>A0A9J7BS65_9BACT</name>
<keyword evidence="4" id="KW-0547">Nucleotide-binding</keyword>
<dbReference type="EMBL" id="CP093313">
    <property type="protein sequence ID" value="UWZ85724.1"/>
    <property type="molecule type" value="Genomic_DNA"/>
</dbReference>
<keyword evidence="2" id="KW-1003">Cell membrane</keyword>
<dbReference type="AlphaFoldDB" id="A0A9J7BS65"/>
<evidence type="ECO:0000256" key="3">
    <source>
        <dbReference type="ARBA" id="ARBA00022692"/>
    </source>
</evidence>
<feature type="domain" description="Pycsar effector protein" evidence="9">
    <location>
        <begin position="13"/>
        <end position="183"/>
    </location>
</feature>
<evidence type="ECO:0000313" key="11">
    <source>
        <dbReference type="Proteomes" id="UP001059380"/>
    </source>
</evidence>
<evidence type="ECO:0000256" key="1">
    <source>
        <dbReference type="ARBA" id="ARBA00004236"/>
    </source>
</evidence>
<dbReference type="InterPro" id="IPR043760">
    <property type="entry name" value="PycTM_dom"/>
</dbReference>
<organism evidence="10 11">
    <name type="scientific">Occallatibacter riparius</name>
    <dbReference type="NCBI Taxonomy" id="1002689"/>
    <lineage>
        <taxon>Bacteria</taxon>
        <taxon>Pseudomonadati</taxon>
        <taxon>Acidobacteriota</taxon>
        <taxon>Terriglobia</taxon>
        <taxon>Terriglobales</taxon>
        <taxon>Acidobacteriaceae</taxon>
        <taxon>Occallatibacter</taxon>
    </lineage>
</organism>
<evidence type="ECO:0000256" key="2">
    <source>
        <dbReference type="ARBA" id="ARBA00022475"/>
    </source>
</evidence>
<evidence type="ECO:0000256" key="5">
    <source>
        <dbReference type="ARBA" id="ARBA00022989"/>
    </source>
</evidence>
<reference evidence="10" key="1">
    <citation type="submission" date="2021-04" db="EMBL/GenBank/DDBJ databases">
        <title>Phylogenetic analysis of Acidobacteriaceae.</title>
        <authorList>
            <person name="Qiu L."/>
            <person name="Zhang Q."/>
        </authorList>
    </citation>
    <scope>NUCLEOTIDE SEQUENCE</scope>
    <source>
        <strain evidence="10">DSM 25168</strain>
    </source>
</reference>
<evidence type="ECO:0000256" key="4">
    <source>
        <dbReference type="ARBA" id="ARBA00022741"/>
    </source>
</evidence>
<gene>
    <name evidence="10" type="ORF">MOP44_07210</name>
</gene>
<dbReference type="Proteomes" id="UP001059380">
    <property type="component" value="Chromosome"/>
</dbReference>
<protein>
    <submittedName>
        <fullName evidence="10">DUF5706 domain-containing protein</fullName>
    </submittedName>
</protein>
<keyword evidence="7 8" id="KW-0472">Membrane</keyword>
<dbReference type="Pfam" id="PF18967">
    <property type="entry name" value="PycTM"/>
    <property type="match status" value="1"/>
</dbReference>
<keyword evidence="5 8" id="KW-1133">Transmembrane helix</keyword>
<sequence>MERSVALAYSNMVLANAIDWYKNADTKAQIILTMDGALVAFLTSSLFKKAEDISAITARFTPLTWTLLAAMCTCLAGSIICALTCLWSRVFLGTKRDSVLRKEREQIGDEEKAYSPNVMFFFKTICWLDHDRFQEQLEHVDEEFHIRAVGSQAYLLSKRVLRKHALVNAGFVLAGASLILFLTGGVSYLAHVS</sequence>
<evidence type="ECO:0000259" key="9">
    <source>
        <dbReference type="Pfam" id="PF18967"/>
    </source>
</evidence>
<accession>A0A9J7BS65</accession>
<dbReference type="RefSeq" id="WP_260795318.1">
    <property type="nucleotide sequence ID" value="NZ_CP093313.1"/>
</dbReference>
<feature type="transmembrane region" description="Helical" evidence="8">
    <location>
        <begin position="67"/>
        <end position="92"/>
    </location>
</feature>
<comment type="subcellular location">
    <subcellularLocation>
        <location evidence="1">Cell membrane</location>
    </subcellularLocation>
</comment>